<dbReference type="EMBL" id="CADCWM010000774">
    <property type="protein sequence ID" value="CAA9579967.1"/>
    <property type="molecule type" value="Genomic_DNA"/>
</dbReference>
<dbReference type="AlphaFoldDB" id="A0A6J4VJR9"/>
<evidence type="ECO:0000313" key="1">
    <source>
        <dbReference type="EMBL" id="CAA9579967.1"/>
    </source>
</evidence>
<reference evidence="1" key="1">
    <citation type="submission" date="2020-02" db="EMBL/GenBank/DDBJ databases">
        <authorList>
            <person name="Meier V. D."/>
        </authorList>
    </citation>
    <scope>NUCLEOTIDE SEQUENCE</scope>
    <source>
        <strain evidence="1">AVDCRST_MAG88</strain>
    </source>
</reference>
<proteinExistence type="predicted"/>
<sequence length="61" mass="6961">EAGFLGDSNVLPCLHHHNCVGLSLGRLWDDRARLGNRRCRRRRGDCLCFPPRLPRPDPGRV</sequence>
<accession>A0A6J4VJR9</accession>
<name>A0A6J4VJR9_9BACT</name>
<protein>
    <submittedName>
        <fullName evidence="1">Uncharacterized protein</fullName>
    </submittedName>
</protein>
<organism evidence="1">
    <name type="scientific">uncultured Thermomicrobiales bacterium</name>
    <dbReference type="NCBI Taxonomy" id="1645740"/>
    <lineage>
        <taxon>Bacteria</taxon>
        <taxon>Pseudomonadati</taxon>
        <taxon>Thermomicrobiota</taxon>
        <taxon>Thermomicrobia</taxon>
        <taxon>Thermomicrobiales</taxon>
        <taxon>environmental samples</taxon>
    </lineage>
</organism>
<feature type="non-terminal residue" evidence="1">
    <location>
        <position position="61"/>
    </location>
</feature>
<gene>
    <name evidence="1" type="ORF">AVDCRST_MAG88-3210</name>
</gene>
<feature type="non-terminal residue" evidence="1">
    <location>
        <position position="1"/>
    </location>
</feature>